<comment type="cofactor">
    <cofactor evidence="1">
        <name>Mn(2+)</name>
        <dbReference type="ChEBI" id="CHEBI:29035"/>
    </cofactor>
</comment>
<dbReference type="AlphaFoldDB" id="A0A1H5SVC5"/>
<evidence type="ECO:0000256" key="4">
    <source>
        <dbReference type="ARBA" id="ARBA00022723"/>
    </source>
</evidence>
<keyword evidence="11" id="KW-0269">Exonuclease</keyword>
<keyword evidence="7" id="KW-0460">Magnesium</keyword>
<protein>
    <submittedName>
        <fullName evidence="11">Metal-dependent hydrolase, endonuclease/exonuclease/phosphatase family</fullName>
    </submittedName>
</protein>
<dbReference type="Proteomes" id="UP000236735">
    <property type="component" value="Unassembled WGS sequence"/>
</dbReference>
<keyword evidence="8" id="KW-0234">DNA repair</keyword>
<evidence type="ECO:0000256" key="7">
    <source>
        <dbReference type="ARBA" id="ARBA00022842"/>
    </source>
</evidence>
<evidence type="ECO:0000256" key="5">
    <source>
        <dbReference type="ARBA" id="ARBA00022763"/>
    </source>
</evidence>
<dbReference type="Gene3D" id="3.60.10.10">
    <property type="entry name" value="Endonuclease/exonuclease/phosphatase"/>
    <property type="match status" value="1"/>
</dbReference>
<feature type="transmembrane region" description="Helical" evidence="9">
    <location>
        <begin position="41"/>
        <end position="63"/>
    </location>
</feature>
<keyword evidence="11" id="KW-0255">Endonuclease</keyword>
<evidence type="ECO:0000256" key="1">
    <source>
        <dbReference type="ARBA" id="ARBA00001936"/>
    </source>
</evidence>
<keyword evidence="5" id="KW-0227">DNA damage</keyword>
<evidence type="ECO:0000259" key="10">
    <source>
        <dbReference type="Pfam" id="PF03372"/>
    </source>
</evidence>
<organism evidence="11 12">
    <name type="scientific">Xylanibacter ruminicola</name>
    <name type="common">Prevotella ruminicola</name>
    <dbReference type="NCBI Taxonomy" id="839"/>
    <lineage>
        <taxon>Bacteria</taxon>
        <taxon>Pseudomonadati</taxon>
        <taxon>Bacteroidota</taxon>
        <taxon>Bacteroidia</taxon>
        <taxon>Bacteroidales</taxon>
        <taxon>Prevotellaceae</taxon>
        <taxon>Xylanibacter</taxon>
    </lineage>
</organism>
<proteinExistence type="predicted"/>
<gene>
    <name evidence="11" type="ORF">SAMN05216354_0719</name>
</gene>
<dbReference type="EMBL" id="FNUV01000002">
    <property type="protein sequence ID" value="SEF54542.1"/>
    <property type="molecule type" value="Genomic_DNA"/>
</dbReference>
<evidence type="ECO:0000256" key="3">
    <source>
        <dbReference type="ARBA" id="ARBA00022722"/>
    </source>
</evidence>
<keyword evidence="4" id="KW-0479">Metal-binding</keyword>
<evidence type="ECO:0000313" key="12">
    <source>
        <dbReference type="Proteomes" id="UP000236735"/>
    </source>
</evidence>
<dbReference type="RefSeq" id="WP_103915194.1">
    <property type="nucleotide sequence ID" value="NZ_FNUV01000002.1"/>
</dbReference>
<dbReference type="GO" id="GO:0004519">
    <property type="term" value="F:endonuclease activity"/>
    <property type="evidence" value="ECO:0007669"/>
    <property type="project" value="UniProtKB-KW"/>
</dbReference>
<dbReference type="GO" id="GO:0046872">
    <property type="term" value="F:metal ion binding"/>
    <property type="evidence" value="ECO:0007669"/>
    <property type="project" value="UniProtKB-KW"/>
</dbReference>
<accession>A0A1H5SVC5</accession>
<keyword evidence="6 11" id="KW-0378">Hydrolase</keyword>
<dbReference type="GO" id="GO:0004527">
    <property type="term" value="F:exonuclease activity"/>
    <property type="evidence" value="ECO:0007669"/>
    <property type="project" value="UniProtKB-KW"/>
</dbReference>
<evidence type="ECO:0000256" key="9">
    <source>
        <dbReference type="SAM" id="Phobius"/>
    </source>
</evidence>
<dbReference type="InterPro" id="IPR051547">
    <property type="entry name" value="TDP2-like"/>
</dbReference>
<dbReference type="CDD" id="cd09084">
    <property type="entry name" value="EEP-2"/>
    <property type="match status" value="1"/>
</dbReference>
<evidence type="ECO:0000256" key="8">
    <source>
        <dbReference type="ARBA" id="ARBA00023204"/>
    </source>
</evidence>
<evidence type="ECO:0000313" key="11">
    <source>
        <dbReference type="EMBL" id="SEF54542.1"/>
    </source>
</evidence>
<dbReference type="InterPro" id="IPR036691">
    <property type="entry name" value="Endo/exonu/phosph_ase_sf"/>
</dbReference>
<keyword evidence="9" id="KW-0472">Membrane</keyword>
<feature type="domain" description="Endonuclease/exonuclease/phosphatase" evidence="10">
    <location>
        <begin position="121"/>
        <end position="351"/>
    </location>
</feature>
<keyword evidence="9" id="KW-0812">Transmembrane</keyword>
<keyword evidence="3" id="KW-0540">Nuclease</keyword>
<feature type="transmembrane region" description="Helical" evidence="9">
    <location>
        <begin position="12"/>
        <end position="29"/>
    </location>
</feature>
<evidence type="ECO:0000256" key="2">
    <source>
        <dbReference type="ARBA" id="ARBA00001946"/>
    </source>
</evidence>
<dbReference type="PANTHER" id="PTHR15822">
    <property type="entry name" value="TRAF AND TNF RECEPTOR-ASSOCIATED PROTEIN"/>
    <property type="match status" value="1"/>
</dbReference>
<reference evidence="11 12" key="1">
    <citation type="submission" date="2016-10" db="EMBL/GenBank/DDBJ databases">
        <authorList>
            <person name="de Groot N.N."/>
        </authorList>
    </citation>
    <scope>NUCLEOTIDE SEQUENCE [LARGE SCALE GENOMIC DNA]</scope>
    <source>
        <strain evidence="11 12">AR32</strain>
    </source>
</reference>
<sequence length="364" mass="42112">MIKQLKSFTINLMAGANVATVLLMVLAGYSDHLDPREYPLLSVMGMTFPVFLIANLVFLFFWLTFKWRKIWIPIVGYAVVYVPLTTYMPIHKSQEMPDGTIKLISYNVCQYGGNYKYEYGFETVYHYLEEQNADIVCIQEDVDTWRRFVFNWYKKIYAYNDTTIFHKTSTSMNGVGIHTKYPILKKERIMYKSVGNGSVAYYLKVQDDTVIVINNHLEGTHLSNEDRANYKRMIRGKMEKDTVKTEAFFLLKKLGRYAAKRAPEADAVHAYIEAHREYPIIVCGDFNDSPISYSRRTIAQGLTDCYKETGCGIGLSYNQKGFFVRIDHILCSDHFKPYNCTVDNKMDASDHYPIICNLKLAPKQ</sequence>
<dbReference type="SUPFAM" id="SSF56219">
    <property type="entry name" value="DNase I-like"/>
    <property type="match status" value="1"/>
</dbReference>
<name>A0A1H5SVC5_XYLRU</name>
<dbReference type="PANTHER" id="PTHR15822:SF4">
    <property type="entry name" value="TYROSYL-DNA PHOSPHODIESTERASE 2"/>
    <property type="match status" value="1"/>
</dbReference>
<evidence type="ECO:0000256" key="6">
    <source>
        <dbReference type="ARBA" id="ARBA00022801"/>
    </source>
</evidence>
<dbReference type="Pfam" id="PF03372">
    <property type="entry name" value="Exo_endo_phos"/>
    <property type="match status" value="1"/>
</dbReference>
<dbReference type="InterPro" id="IPR005135">
    <property type="entry name" value="Endo/exonuclease/phosphatase"/>
</dbReference>
<feature type="transmembrane region" description="Helical" evidence="9">
    <location>
        <begin position="70"/>
        <end position="90"/>
    </location>
</feature>
<dbReference type="GO" id="GO:0006281">
    <property type="term" value="P:DNA repair"/>
    <property type="evidence" value="ECO:0007669"/>
    <property type="project" value="UniProtKB-KW"/>
</dbReference>
<keyword evidence="9" id="KW-1133">Transmembrane helix</keyword>
<comment type="cofactor">
    <cofactor evidence="2">
        <name>Mg(2+)</name>
        <dbReference type="ChEBI" id="CHEBI:18420"/>
    </cofactor>
</comment>